<comment type="catalytic activity">
    <reaction evidence="6">
        <text>Exonucleolytic cleavage in either 5'- to 3'- or 3'- to 5'-direction to yield nucleoside 5'-phosphates.</text>
        <dbReference type="EC" id="3.1.11.6"/>
    </reaction>
</comment>
<keyword evidence="3 6" id="KW-0540">Nuclease</keyword>
<evidence type="ECO:0000256" key="2">
    <source>
        <dbReference type="ARBA" id="ARBA00022490"/>
    </source>
</evidence>
<organism evidence="8 10">
    <name type="scientific">Candidatus Bandiella euplotis</name>
    <dbReference type="NCBI Taxonomy" id="1664265"/>
    <lineage>
        <taxon>Bacteria</taxon>
        <taxon>Pseudomonadati</taxon>
        <taxon>Pseudomonadota</taxon>
        <taxon>Alphaproteobacteria</taxon>
        <taxon>Rickettsiales</taxon>
        <taxon>Candidatus Midichloriaceae</taxon>
        <taxon>Candidatus Bandiella</taxon>
    </lineage>
</organism>
<evidence type="ECO:0000313" key="9">
    <source>
        <dbReference type="EMBL" id="WPX96683.1"/>
    </source>
</evidence>
<dbReference type="NCBIfam" id="NF002139">
    <property type="entry name" value="PRK00977.1-3"/>
    <property type="match status" value="1"/>
</dbReference>
<evidence type="ECO:0000256" key="1">
    <source>
        <dbReference type="ARBA" id="ARBA00009998"/>
    </source>
</evidence>
<sequence length="77" mass="8718">MTKNVGKLSFEDAMKRLEEIIKNLENGNVALESAIELYEEGIILQEHCESRLNSAKLKIEKIVKNSDGIVTTEKIKE</sequence>
<keyword evidence="10" id="KW-1185">Reference proteome</keyword>
<dbReference type="NCBIfam" id="TIGR01280">
    <property type="entry name" value="xseB"/>
    <property type="match status" value="1"/>
</dbReference>
<dbReference type="RefSeq" id="WP_323732424.1">
    <property type="nucleotide sequence ID" value="NZ_CP110820.1"/>
</dbReference>
<dbReference type="InterPro" id="IPR037004">
    <property type="entry name" value="Exonuc_VII_ssu_sf"/>
</dbReference>
<evidence type="ECO:0000256" key="6">
    <source>
        <dbReference type="HAMAP-Rule" id="MF_00337"/>
    </source>
</evidence>
<protein>
    <recommendedName>
        <fullName evidence="6">Exodeoxyribonuclease 7 small subunit</fullName>
        <ecNumber evidence="6">3.1.11.6</ecNumber>
    </recommendedName>
    <alternativeName>
        <fullName evidence="6">Exodeoxyribonuclease VII small subunit</fullName>
        <shortName evidence="6">Exonuclease VII small subunit</shortName>
    </alternativeName>
</protein>
<evidence type="ECO:0000256" key="4">
    <source>
        <dbReference type="ARBA" id="ARBA00022801"/>
    </source>
</evidence>
<dbReference type="Proteomes" id="UP001327219">
    <property type="component" value="Chromosome"/>
</dbReference>
<dbReference type="PIRSF" id="PIRSF006488">
    <property type="entry name" value="Exonuc_VII_S"/>
    <property type="match status" value="1"/>
</dbReference>
<keyword evidence="5 6" id="KW-0269">Exonuclease</keyword>
<accession>A0ABZ0UJ84</accession>
<evidence type="ECO:0000256" key="3">
    <source>
        <dbReference type="ARBA" id="ARBA00022722"/>
    </source>
</evidence>
<evidence type="ECO:0000256" key="5">
    <source>
        <dbReference type="ARBA" id="ARBA00022839"/>
    </source>
</evidence>
<keyword evidence="4 6" id="KW-0378">Hydrolase</keyword>
<reference evidence="8 10" key="1">
    <citation type="submission" date="2022-11" db="EMBL/GenBank/DDBJ databases">
        <title>Host association and intracellularity evolved multiple times independently in the Rickettsiales.</title>
        <authorList>
            <person name="Castelli M."/>
            <person name="Nardi T."/>
            <person name="Gammuto L."/>
            <person name="Bellinzona G."/>
            <person name="Sabaneyeva E."/>
            <person name="Potekhin A."/>
            <person name="Serra V."/>
            <person name="Petroni G."/>
            <person name="Sassera D."/>
        </authorList>
    </citation>
    <scope>NUCLEOTIDE SEQUENCE [LARGE SCALE GENOMIC DNA]</scope>
    <source>
        <strain evidence="8 10">NDG2</strain>
    </source>
</reference>
<dbReference type="PANTHER" id="PTHR34137:SF1">
    <property type="entry name" value="EXODEOXYRIBONUCLEASE 7 SMALL SUBUNIT"/>
    <property type="match status" value="1"/>
</dbReference>
<dbReference type="EC" id="3.1.11.6" evidence="6"/>
<evidence type="ECO:0000313" key="10">
    <source>
        <dbReference type="Proteomes" id="UP001327219"/>
    </source>
</evidence>
<keyword evidence="7" id="KW-0175">Coiled coil</keyword>
<dbReference type="NCBIfam" id="NF002140">
    <property type="entry name" value="PRK00977.1-4"/>
    <property type="match status" value="1"/>
</dbReference>
<comment type="subcellular location">
    <subcellularLocation>
        <location evidence="6">Cytoplasm</location>
    </subcellularLocation>
</comment>
<proteinExistence type="inferred from homology"/>
<dbReference type="PANTHER" id="PTHR34137">
    <property type="entry name" value="EXODEOXYRIBONUCLEASE 7 SMALL SUBUNIT"/>
    <property type="match status" value="1"/>
</dbReference>
<keyword evidence="2 6" id="KW-0963">Cytoplasm</keyword>
<dbReference type="Pfam" id="PF02609">
    <property type="entry name" value="Exonuc_VII_S"/>
    <property type="match status" value="1"/>
</dbReference>
<evidence type="ECO:0000256" key="7">
    <source>
        <dbReference type="SAM" id="Coils"/>
    </source>
</evidence>
<comment type="subunit">
    <text evidence="6">Heterooligomer composed of large and small subunits.</text>
</comment>
<comment type="similarity">
    <text evidence="1 6">Belongs to the XseB family.</text>
</comment>
<dbReference type="InterPro" id="IPR003761">
    <property type="entry name" value="Exonuc_VII_S"/>
</dbReference>
<dbReference type="EMBL" id="CP110820">
    <property type="protein sequence ID" value="WPX96161.1"/>
    <property type="molecule type" value="Genomic_DNA"/>
</dbReference>
<gene>
    <name evidence="6" type="primary">xseB</name>
    <name evidence="8" type="ORF">Bandiella_00270</name>
    <name evidence="9" type="ORF">Bandiella_00803</name>
</gene>
<evidence type="ECO:0000313" key="8">
    <source>
        <dbReference type="EMBL" id="WPX96161.1"/>
    </source>
</evidence>
<name>A0ABZ0UJ84_9RICK</name>
<feature type="coiled-coil region" evidence="7">
    <location>
        <begin position="7"/>
        <end position="41"/>
    </location>
</feature>
<dbReference type="Gene3D" id="1.10.287.1040">
    <property type="entry name" value="Exonuclease VII, small subunit"/>
    <property type="match status" value="1"/>
</dbReference>
<dbReference type="SUPFAM" id="SSF116842">
    <property type="entry name" value="XseB-like"/>
    <property type="match status" value="1"/>
</dbReference>
<dbReference type="HAMAP" id="MF_00337">
    <property type="entry name" value="Exonuc_7_S"/>
    <property type="match status" value="1"/>
</dbReference>
<dbReference type="EMBL" id="CP110820">
    <property type="protein sequence ID" value="WPX96683.1"/>
    <property type="molecule type" value="Genomic_DNA"/>
</dbReference>
<comment type="function">
    <text evidence="6">Bidirectionally degrades single-stranded DNA into large acid-insoluble oligonucleotides, which are then degraded further into small acid-soluble oligonucleotides.</text>
</comment>